<feature type="region of interest" description="Disordered" evidence="2">
    <location>
        <begin position="607"/>
        <end position="643"/>
    </location>
</feature>
<name>A0AAV7ALX7_ENGPU</name>
<dbReference type="Pfam" id="PF00536">
    <property type="entry name" value="SAM_1"/>
    <property type="match status" value="1"/>
</dbReference>
<proteinExistence type="predicted"/>
<evidence type="ECO:0000313" key="4">
    <source>
        <dbReference type="EMBL" id="KAG8562519.1"/>
    </source>
</evidence>
<dbReference type="AlphaFoldDB" id="A0AAV7ALX7"/>
<feature type="region of interest" description="Disordered" evidence="2">
    <location>
        <begin position="728"/>
        <end position="750"/>
    </location>
</feature>
<dbReference type="Gene3D" id="4.10.60.10">
    <property type="entry name" value="Zinc finger, CCHC-type"/>
    <property type="match status" value="1"/>
</dbReference>
<dbReference type="SUPFAM" id="SSF57756">
    <property type="entry name" value="Retrovirus zinc finger-like domains"/>
    <property type="match status" value="1"/>
</dbReference>
<dbReference type="PROSITE" id="PS50158">
    <property type="entry name" value="ZF_CCHC"/>
    <property type="match status" value="1"/>
</dbReference>
<dbReference type="PANTHER" id="PTHR16195:SF16">
    <property type="entry name" value="ZINC FINGER CCHC DOMAIN-CONTAINING PROTEIN 14"/>
    <property type="match status" value="1"/>
</dbReference>
<keyword evidence="1" id="KW-0863">Zinc-finger</keyword>
<dbReference type="GO" id="GO:0003676">
    <property type="term" value="F:nucleic acid binding"/>
    <property type="evidence" value="ECO:0007669"/>
    <property type="project" value="InterPro"/>
</dbReference>
<gene>
    <name evidence="4" type="ORF">GDO81_015708</name>
</gene>
<evidence type="ECO:0000256" key="2">
    <source>
        <dbReference type="SAM" id="MobiDB-lite"/>
    </source>
</evidence>
<feature type="region of interest" description="Disordered" evidence="2">
    <location>
        <begin position="909"/>
        <end position="946"/>
    </location>
</feature>
<dbReference type="InterPro" id="IPR001878">
    <property type="entry name" value="Znf_CCHC"/>
</dbReference>
<dbReference type="InterPro" id="IPR057327">
    <property type="entry name" value="Vts1_dom"/>
</dbReference>
<dbReference type="InterPro" id="IPR013761">
    <property type="entry name" value="SAM/pointed_sf"/>
</dbReference>
<evidence type="ECO:0000313" key="5">
    <source>
        <dbReference type="Proteomes" id="UP000824782"/>
    </source>
</evidence>
<dbReference type="GO" id="GO:0008270">
    <property type="term" value="F:zinc ion binding"/>
    <property type="evidence" value="ECO:0007669"/>
    <property type="project" value="UniProtKB-KW"/>
</dbReference>
<evidence type="ECO:0000259" key="3">
    <source>
        <dbReference type="PROSITE" id="PS50158"/>
    </source>
</evidence>
<feature type="domain" description="CCHC-type" evidence="3">
    <location>
        <begin position="1079"/>
        <end position="1094"/>
    </location>
</feature>
<dbReference type="InterPro" id="IPR042344">
    <property type="entry name" value="ZCCHC14"/>
</dbReference>
<feature type="compositionally biased region" description="Low complexity" evidence="2">
    <location>
        <begin position="909"/>
        <end position="923"/>
    </location>
</feature>
<organism evidence="4 5">
    <name type="scientific">Engystomops pustulosus</name>
    <name type="common">Tungara frog</name>
    <name type="synonym">Physalaemus pustulosus</name>
    <dbReference type="NCBI Taxonomy" id="76066"/>
    <lineage>
        <taxon>Eukaryota</taxon>
        <taxon>Metazoa</taxon>
        <taxon>Chordata</taxon>
        <taxon>Craniata</taxon>
        <taxon>Vertebrata</taxon>
        <taxon>Euteleostomi</taxon>
        <taxon>Amphibia</taxon>
        <taxon>Batrachia</taxon>
        <taxon>Anura</taxon>
        <taxon>Neobatrachia</taxon>
        <taxon>Hyloidea</taxon>
        <taxon>Leptodactylidae</taxon>
        <taxon>Leiuperinae</taxon>
        <taxon>Engystomops</taxon>
    </lineage>
</organism>
<dbReference type="InterPro" id="IPR036875">
    <property type="entry name" value="Znf_CCHC_sf"/>
</dbReference>
<dbReference type="EMBL" id="WNYA01000007">
    <property type="protein sequence ID" value="KAG8562519.1"/>
    <property type="molecule type" value="Genomic_DNA"/>
</dbReference>
<keyword evidence="1" id="KW-0479">Metal-binding</keyword>
<dbReference type="Pfam" id="PF00098">
    <property type="entry name" value="zf-CCHC"/>
    <property type="match status" value="1"/>
</dbReference>
<sequence length="1120" mass="121978">MVEKQRCPLQRDGVYRWFSELSSSQRIEFLCGLLDLCLPLELRFLGSCLEDLARKDYHSLRDSDIKANNPADLGSLTNLADEVVRSKLLVSLALLASDNREAAGVLCRTLTHIDSIINNLGLQLNEGRTGDEFLLLFTMATNHPAFSFHQKQLLRKELAHIQGRHSASAGPPTVPTSTTTVSKGCIKMSLRTEAPISNSLANALHTSAHSIEDPTPKRPSGKHSKVNVEKIELKVLPHKKKEKNADCCFEIFWSDSTVSLVTKSSTEVTDFVSKLSHIFSEDLEKCIPYRGGVDSFSVDRNHVDLDFDQRYDLTILFPLVIHADEGALLTFILCSRCLVSLPPHVLKTDLIKKFFSTTANHQQHQNLSELKQPFSKILFFAVINLIIEFISPTDPSNPSHVKVSTSGGSSVRYVGSSSRMFHAVFIFLDVTKYCLCCRPICGVASIQSSHGSISLHHSGVTMSLCPSSTSVTYRPPTEPITTTGISSSVPSPQTQEQQDILEWLRKLRLHKYYAVFSQLSMKKFLSLTEEDLNKFESLTMGAKKKLKTQLELEKEKSEKRCSNSASCMFTSSGVARVPPTSLVGPVQNVHCTHSTELSVDVEPLATQMPQEGSSSSDYSSSPSSPMGLQTREESSDSAEEMDRRLGRHVDCTEKDKSVLLVNHFTSSSVRPTAQVLPVQNDSCSSPTSHHPAPLQIIAGASSHIAPLHLMNTLHKSDRGSAEIKIHHSSPHYLLTSEERSKPLPGSRSGIKIEKSFGTSPLQPGQVLSIIPDSSSIQQTVGFGVRAKMGNLLSGERTIKPAQQPALIVESSAPTTVPSTPVFQVTRTPLKLLVSTSDSSVVGQMTCTSVSPAIINPRSVLYTANTKVAFSSLSGMPKIPSNFCANSNSTSSHHTSTSYSNVTNVPSCPVQSSSPTISSTSDNSYHSGSSAPTMNVQIPSHHHVHHQQQQPSLQTGCTVCSSCGCSGSCGSGGVTVNYGNYFQHQFSTPSMFPFSLMPFSPMCNNGYINTQQYNNSNSFPVVHTPYNNSLNPDSMLTGQPGFSLPPMQNFITGTAGVYQPQGMMGTINGTTHKKSGNISCYNCGVSGHRAQDCKQPSMDFNQHGTFRLKFAPPSDGLDSAD</sequence>
<comment type="caution">
    <text evidence="4">The sequence shown here is derived from an EMBL/GenBank/DDBJ whole genome shotgun (WGS) entry which is preliminary data.</text>
</comment>
<dbReference type="SMART" id="SM00343">
    <property type="entry name" value="ZnF_C2HC"/>
    <property type="match status" value="1"/>
</dbReference>
<keyword evidence="5" id="KW-1185">Reference proteome</keyword>
<dbReference type="Pfam" id="PF26034">
    <property type="entry name" value="PHAT_SMAUG"/>
    <property type="match status" value="1"/>
</dbReference>
<dbReference type="InterPro" id="IPR001660">
    <property type="entry name" value="SAM"/>
</dbReference>
<dbReference type="SUPFAM" id="SSF47769">
    <property type="entry name" value="SAM/Pointed domain"/>
    <property type="match status" value="1"/>
</dbReference>
<dbReference type="InterPro" id="IPR058599">
    <property type="entry name" value="PHAT_Smg/ZCCHC2-like"/>
</dbReference>
<protein>
    <recommendedName>
        <fullName evidence="3">CCHC-type domain-containing protein</fullName>
    </recommendedName>
</protein>
<feature type="compositionally biased region" description="Basic and acidic residues" evidence="2">
    <location>
        <begin position="630"/>
        <end position="643"/>
    </location>
</feature>
<dbReference type="Pfam" id="PF25479">
    <property type="entry name" value="Vts1"/>
    <property type="match status" value="1"/>
</dbReference>
<evidence type="ECO:0000256" key="1">
    <source>
        <dbReference type="PROSITE-ProRule" id="PRU00047"/>
    </source>
</evidence>
<dbReference type="PANTHER" id="PTHR16195">
    <property type="entry name" value="ZINC FINGER CCHC DOMAIN CONTAINING PROTEIN"/>
    <property type="match status" value="1"/>
</dbReference>
<reference evidence="4" key="1">
    <citation type="thesis" date="2020" institute="ProQuest LLC" country="789 East Eisenhower Parkway, Ann Arbor, MI, USA">
        <title>Comparative Genomics and Chromosome Evolution.</title>
        <authorList>
            <person name="Mudd A.B."/>
        </authorList>
    </citation>
    <scope>NUCLEOTIDE SEQUENCE</scope>
    <source>
        <strain evidence="4">237g6f4</strain>
        <tissue evidence="4">Blood</tissue>
    </source>
</reference>
<feature type="compositionally biased region" description="Polar residues" evidence="2">
    <location>
        <begin position="924"/>
        <end position="934"/>
    </location>
</feature>
<feature type="compositionally biased region" description="Low complexity" evidence="2">
    <location>
        <begin position="613"/>
        <end position="625"/>
    </location>
</feature>
<keyword evidence="1" id="KW-0862">Zinc</keyword>
<accession>A0AAV7ALX7</accession>
<dbReference type="Gene3D" id="1.10.150.50">
    <property type="entry name" value="Transcription Factor, Ets-1"/>
    <property type="match status" value="1"/>
</dbReference>
<dbReference type="Proteomes" id="UP000824782">
    <property type="component" value="Unassembled WGS sequence"/>
</dbReference>